<feature type="domain" description="F-box" evidence="1">
    <location>
        <begin position="551"/>
        <end position="585"/>
    </location>
</feature>
<protein>
    <recommendedName>
        <fullName evidence="1">F-box domain-containing protein</fullName>
    </recommendedName>
</protein>
<evidence type="ECO:0000313" key="2">
    <source>
        <dbReference type="EMBL" id="KAJ7626739.1"/>
    </source>
</evidence>
<dbReference type="EMBL" id="JARKIE010000574">
    <property type="protein sequence ID" value="KAJ7626739.1"/>
    <property type="molecule type" value="Genomic_DNA"/>
</dbReference>
<dbReference type="InterPro" id="IPR001810">
    <property type="entry name" value="F-box_dom"/>
</dbReference>
<dbReference type="AlphaFoldDB" id="A0AAD7BPC0"/>
<accession>A0AAD7BPC0</accession>
<organism evidence="2 3">
    <name type="scientific">Mycena rosella</name>
    <name type="common">Pink bonnet</name>
    <name type="synonym">Agaricus rosellus</name>
    <dbReference type="NCBI Taxonomy" id="1033263"/>
    <lineage>
        <taxon>Eukaryota</taxon>
        <taxon>Fungi</taxon>
        <taxon>Dikarya</taxon>
        <taxon>Basidiomycota</taxon>
        <taxon>Agaricomycotina</taxon>
        <taxon>Agaricomycetes</taxon>
        <taxon>Agaricomycetidae</taxon>
        <taxon>Agaricales</taxon>
        <taxon>Marasmiineae</taxon>
        <taxon>Mycenaceae</taxon>
        <taxon>Mycena</taxon>
    </lineage>
</organism>
<evidence type="ECO:0000313" key="3">
    <source>
        <dbReference type="Proteomes" id="UP001221757"/>
    </source>
</evidence>
<dbReference type="SUPFAM" id="SSF52047">
    <property type="entry name" value="RNI-like"/>
    <property type="match status" value="1"/>
</dbReference>
<evidence type="ECO:0000259" key="1">
    <source>
        <dbReference type="Pfam" id="PF12937"/>
    </source>
</evidence>
<reference evidence="2" key="1">
    <citation type="submission" date="2023-03" db="EMBL/GenBank/DDBJ databases">
        <title>Massive genome expansion in bonnet fungi (Mycena s.s.) driven by repeated elements and novel gene families across ecological guilds.</title>
        <authorList>
            <consortium name="Lawrence Berkeley National Laboratory"/>
            <person name="Harder C.B."/>
            <person name="Miyauchi S."/>
            <person name="Viragh M."/>
            <person name="Kuo A."/>
            <person name="Thoen E."/>
            <person name="Andreopoulos B."/>
            <person name="Lu D."/>
            <person name="Skrede I."/>
            <person name="Drula E."/>
            <person name="Henrissat B."/>
            <person name="Morin E."/>
            <person name="Kohler A."/>
            <person name="Barry K."/>
            <person name="LaButti K."/>
            <person name="Morin E."/>
            <person name="Salamov A."/>
            <person name="Lipzen A."/>
            <person name="Mereny Z."/>
            <person name="Hegedus B."/>
            <person name="Baldrian P."/>
            <person name="Stursova M."/>
            <person name="Weitz H."/>
            <person name="Taylor A."/>
            <person name="Grigoriev I.V."/>
            <person name="Nagy L.G."/>
            <person name="Martin F."/>
            <person name="Kauserud H."/>
        </authorList>
    </citation>
    <scope>NUCLEOTIDE SEQUENCE</scope>
    <source>
        <strain evidence="2">CBHHK067</strain>
    </source>
</reference>
<gene>
    <name evidence="2" type="ORF">B0H17DRAFT_560803</name>
</gene>
<sequence length="1015" mass="113684">MTSCEDDSFVRLPDSSVRYIFQFFEDAELYDFSFTSLRMHKLALSVLLSRRNVPNPLESADIDLGEQTNTLQVLRIALFVVSIKHLSIRFSPGIFPWIAQPYPVLTMDQLQSTAESLEGEMIRVRRLLQKLDSVDEITLILPGSLEWNLRDVNLEHGSTDDFSWSPIISCFQDILGKRCTSFTVRACPFWTAAQTVARPGKASGGLIPQLIRKVLKDGDGTDMCALARWDGAKYRPQKPPRPATIRTGVTTFSINTTLLLFPACAGWTFSVLKHSPLVALHISGLSISRPDWGQVASKIADAVPNLLELNFDDRKIAPDCLMWLLNRLPKLTSLTIGQKMTVYVIHPRIFPAFSAWYIPAFRRLTKLSAHTSYVSLFLMRRNPLPALRSLPLPPTSIYHVTSYHHKSFYNHIPGILRRLRDLNHPLFPLPVTFSLGYRGQDNYLWLSRHIDSTLALDPSTLDSLREITHLVLEEIDCRTDVQCLCRWLGLFPSIREVSWWGPDHQLAERVTLAHLAHEIARACPTIEAIMARGVQYSIPAVSGQSIVIPQFCDLPTEVLLLIFDLLHTELLDLSLLCRRLHFLALPIILARNSINNPCEITSLDIGAMVDSQIVLRALRVALFVPSIKHLVCIFPDPVYIYHHLDNIRRVTRLIIKLMKVEKLSLNFVPNKFRLGDLGNRESYLEHRIWETCYCALSDLLSAVSDKSCTSLAIVGCPATGRPAFATLFPQPPSANITSISNLSLDVDRPPSYSWWIFAALKNSPITSLHLTVTDRTNLEYIANYSFFLTVLSIEGKCALRNKVLKYLAGCPNITTLTLGSDLSGNDPTTNVQLAAGATTLRLDSLVELSAPVDYIHHLSQAFERFPALERLRVLIDNLDGVGWDLTSLIEGVRECYSSSPAITLEIVDPVDRASLAVNSISFLGGKWTHAARHISGLVVRCHPEWFHPGEAGVIDPNVFPLLANWFGAFNSVHSISFRAVGVAPSDSVLAFAESVGRALPSVLIVYWDDRILFKR</sequence>
<name>A0AAD7BPC0_MYCRO</name>
<dbReference type="Pfam" id="PF12937">
    <property type="entry name" value="F-box-like"/>
    <property type="match status" value="1"/>
</dbReference>
<dbReference type="Proteomes" id="UP001221757">
    <property type="component" value="Unassembled WGS sequence"/>
</dbReference>
<comment type="caution">
    <text evidence="2">The sequence shown here is derived from an EMBL/GenBank/DDBJ whole genome shotgun (WGS) entry which is preliminary data.</text>
</comment>
<keyword evidence="3" id="KW-1185">Reference proteome</keyword>
<proteinExistence type="predicted"/>